<dbReference type="PANTHER" id="PTHR11070:SF48">
    <property type="entry name" value="ATP-DEPENDENT HELICASE_NUCLEASE SUBUNIT A"/>
    <property type="match status" value="1"/>
</dbReference>
<dbReference type="InterPro" id="IPR014017">
    <property type="entry name" value="DNA_helicase_UvrD-like_C"/>
</dbReference>
<dbReference type="Pfam" id="PF00580">
    <property type="entry name" value="UvrD-helicase"/>
    <property type="match status" value="1"/>
</dbReference>
<keyword evidence="10 13" id="KW-0413">Isomerase</keyword>
<dbReference type="InterPro" id="IPR000212">
    <property type="entry name" value="DNA_helicase_UvrD/REP"/>
</dbReference>
<comment type="catalytic activity">
    <reaction evidence="11 13">
        <text>Couples ATP hydrolysis with the unwinding of duplex DNA by translocating in the 3'-5' direction.</text>
        <dbReference type="EC" id="5.6.2.4"/>
    </reaction>
</comment>
<keyword evidence="1 13" id="KW-0540">Nuclease</keyword>
<dbReference type="InterPro" id="IPR014016">
    <property type="entry name" value="UvrD-like_ATP-bd"/>
</dbReference>
<evidence type="ECO:0000256" key="9">
    <source>
        <dbReference type="ARBA" id="ARBA00023204"/>
    </source>
</evidence>
<keyword evidence="5 13" id="KW-0347">Helicase</keyword>
<dbReference type="PROSITE" id="PS51198">
    <property type="entry name" value="UVRD_HELICASE_ATP_BIND"/>
    <property type="match status" value="1"/>
</dbReference>
<feature type="compositionally biased region" description="Polar residues" evidence="15">
    <location>
        <begin position="1097"/>
        <end position="1106"/>
    </location>
</feature>
<keyword evidence="3 13" id="KW-0227">DNA damage</keyword>
<dbReference type="Pfam" id="PF13361">
    <property type="entry name" value="UvrD_C"/>
    <property type="match status" value="1"/>
</dbReference>
<dbReference type="PANTHER" id="PTHR11070">
    <property type="entry name" value="UVRD / RECB / PCRA DNA HELICASE FAMILY MEMBER"/>
    <property type="match status" value="1"/>
</dbReference>
<comment type="catalytic activity">
    <reaction evidence="12 13">
        <text>ATP + H2O = ADP + phosphate + H(+)</text>
        <dbReference type="Rhea" id="RHEA:13065"/>
        <dbReference type="ChEBI" id="CHEBI:15377"/>
        <dbReference type="ChEBI" id="CHEBI:15378"/>
        <dbReference type="ChEBI" id="CHEBI:30616"/>
        <dbReference type="ChEBI" id="CHEBI:43474"/>
        <dbReference type="ChEBI" id="CHEBI:456216"/>
        <dbReference type="EC" id="5.6.2.4"/>
    </reaction>
</comment>
<evidence type="ECO:0000256" key="4">
    <source>
        <dbReference type="ARBA" id="ARBA00022801"/>
    </source>
</evidence>
<evidence type="ECO:0000256" key="5">
    <source>
        <dbReference type="ARBA" id="ARBA00022806"/>
    </source>
</evidence>
<reference evidence="18" key="1">
    <citation type="submission" date="2022-05" db="EMBL/GenBank/DDBJ databases">
        <authorList>
            <person name="Oliphant S.A."/>
            <person name="Watson-Haigh N.S."/>
            <person name="Sumby K.M."/>
            <person name="Gardner J.M."/>
            <person name="Jiranek V."/>
        </authorList>
    </citation>
    <scope>NUCLEOTIDE SEQUENCE</scope>
    <source>
        <strain evidence="18">KI3_B9</strain>
    </source>
</reference>
<evidence type="ECO:0000256" key="12">
    <source>
        <dbReference type="ARBA" id="ARBA00048988"/>
    </source>
</evidence>
<name>A0ABY5BZV6_9LACO</name>
<dbReference type="SUPFAM" id="SSF52980">
    <property type="entry name" value="Restriction endonuclease-like"/>
    <property type="match status" value="1"/>
</dbReference>
<keyword evidence="8 13" id="KW-0238">DNA-binding</keyword>
<dbReference type="Pfam" id="PF12705">
    <property type="entry name" value="PDDEXK_1"/>
    <property type="match status" value="1"/>
</dbReference>
<feature type="domain" description="UvrD-like helicase C-terminal" evidence="17">
    <location>
        <begin position="551"/>
        <end position="834"/>
    </location>
</feature>
<dbReference type="InterPro" id="IPR014152">
    <property type="entry name" value="AddA"/>
</dbReference>
<feature type="region of interest" description="Disordered" evidence="15">
    <location>
        <begin position="200"/>
        <end position="222"/>
    </location>
</feature>
<evidence type="ECO:0000259" key="17">
    <source>
        <dbReference type="PROSITE" id="PS51217"/>
    </source>
</evidence>
<keyword evidence="19" id="KW-1185">Reference proteome</keyword>
<dbReference type="Proteomes" id="UP001056093">
    <property type="component" value="Chromosome"/>
</dbReference>
<evidence type="ECO:0000256" key="11">
    <source>
        <dbReference type="ARBA" id="ARBA00034617"/>
    </source>
</evidence>
<dbReference type="EC" id="3.1.-.-" evidence="13"/>
<accession>A0ABY5BZV6</accession>
<dbReference type="GO" id="GO:0004386">
    <property type="term" value="F:helicase activity"/>
    <property type="evidence" value="ECO:0007669"/>
    <property type="project" value="UniProtKB-KW"/>
</dbReference>
<evidence type="ECO:0000256" key="3">
    <source>
        <dbReference type="ARBA" id="ARBA00022763"/>
    </source>
</evidence>
<dbReference type="EC" id="5.6.2.4" evidence="13"/>
<protein>
    <recommendedName>
        <fullName evidence="13">ATP-dependent helicase/nuclease subunit A</fullName>
        <ecNumber evidence="13">3.1.-.-</ecNumber>
        <ecNumber evidence="13">5.6.2.4</ecNumber>
    </recommendedName>
    <alternativeName>
        <fullName evidence="13">ATP-dependent helicase/nuclease AddA</fullName>
    </alternativeName>
    <alternativeName>
        <fullName evidence="13">DNA 3'-5' helicase AddA</fullName>
    </alternativeName>
</protein>
<comment type="cofactor">
    <cofactor evidence="13">
        <name>Mg(2+)</name>
        <dbReference type="ChEBI" id="CHEBI:18420"/>
    </cofactor>
</comment>
<feature type="compositionally biased region" description="Low complexity" evidence="15">
    <location>
        <begin position="1014"/>
        <end position="1028"/>
    </location>
</feature>
<dbReference type="Gene3D" id="3.90.320.10">
    <property type="match status" value="1"/>
</dbReference>
<dbReference type="SUPFAM" id="SSF52540">
    <property type="entry name" value="P-loop containing nucleoside triphosphate hydrolases"/>
    <property type="match status" value="1"/>
</dbReference>
<evidence type="ECO:0000256" key="14">
    <source>
        <dbReference type="PROSITE-ProRule" id="PRU00560"/>
    </source>
</evidence>
<dbReference type="HAMAP" id="MF_01451">
    <property type="entry name" value="AddA"/>
    <property type="match status" value="1"/>
</dbReference>
<sequence length="1374" mass="152591">MARRYTENQAKAISHSGHNILVAASAGSGKTTVLIERLVQKILAGASVDEFLIVTFTNAAAAEMKERLEVALTQQIGQVTDDQQKRFLLDQLALLPVANVSTIDSFALKLIDTYYYKIGLDPSYRLLADQAELNLLKDRVIGTVFADFYDQGHPDHEAFLALVNNFANPNQDQNLKEKVLKLADFALARPDGSKWLASLAGDPDNGELQSQPASMKATNSGSLQTKLALETETDSESVAASRPALVDQNNFQKLLAPKILATFNQADQVFTGILQDIEGISELDKTANFVQNTLDRVHQIQQALTEHQSFDTLRGLIAAEWGKIPQAKTAKVFKEDPDLAALLDEARAGFSTFFAKSGRVGAVINLNQTIFALTENQWQQVNVAGDRLVRTLVTVTQTFLTAFAAKKREENLLDFSDAEQLSLLILQQEDVLNLVQSQFQEILVDEYQDINRLQESFLKSLSNGENMYMVGDVKQSIYGFRQADPSLFTGKYFDFARKDSPDERIELAENFRSENNVTTVINQIFTQLMDEELGDIPYQDSAKLIAAASYPEMVPAIFQLDIIEQAKLEGNAFATDDRGENQTGVAADNSEKRASQYRYLAQKIQGLIQTGEVYDQTAGLMRPVKFSDIAILTRSKTGYVELLRTLNQAGIPVQSDGVGNYYQVMEVYLVLDLLRIVDNPHQDIALAAVLRSPIFAFDENDLAEVRLADRQHDFYTAVVADAQNHDRSQTFLTMLGSWQSLARQNDLVGLVLAIYQDTGWLDYVGGLPGGNQRQANLHALYEKAGAFQENGQSGLYAFIQYIEEIQKNGQEVGEVAQEAAEESVALMTIHASKGLEFPIVILPELEKELNARDMQGDFLVQKDAGVGIDYLEPNAKVKVATMAKYAVKEALQRQAWSEEMRLYYVALTRAKQQLYLVGTVAKQEDESARPRALYLEARSTTGQFLGRDLRLRSKSYLDWTLITLARLQVPALTEWLGEVQTPRLPSTQTPQTGIIQVAIIPEEEVGPLKVESAGSSAISPAAGPANAGTSKQPIDSDLLRDRLNYQYPNWPATQTAAYQSVSEIKSLFEDPDQSQLAKLTLDQAGHQMLWPSHSAETENSAASQQPVAEKWQRFEERTTNKQQPSRGNAVKDNSRQNEPNLFAQSASEESASHRPDQRVLDPTAHVLTTDTLPVPAFEEDGQVKPAPTAVGTATHLILQLIDFNQPYTLADLEELLASLVTAGKVLDQVATLVDLDQILDFLQTDMAQTIARHSKTLHRENPFSMLVPANQVYPDLTETEPILIHGIIDGYFIDDQQKTITLFDYKTDYVAKTPGPKQNEGLTKIRHQYTGQIRLYQSALQQEYPGYQVQNGLLILLAGHKTLEISARRPVGLS</sequence>
<evidence type="ECO:0000313" key="18">
    <source>
        <dbReference type="EMBL" id="USS91887.1"/>
    </source>
</evidence>
<evidence type="ECO:0000256" key="7">
    <source>
        <dbReference type="ARBA" id="ARBA00022840"/>
    </source>
</evidence>
<feature type="binding site" evidence="14">
    <location>
        <begin position="24"/>
        <end position="31"/>
    </location>
    <ligand>
        <name>ATP</name>
        <dbReference type="ChEBI" id="CHEBI:30616"/>
    </ligand>
</feature>
<feature type="domain" description="UvrD-like helicase ATP-binding" evidence="16">
    <location>
        <begin position="3"/>
        <end position="514"/>
    </location>
</feature>
<evidence type="ECO:0000256" key="8">
    <source>
        <dbReference type="ARBA" id="ARBA00023125"/>
    </source>
</evidence>
<evidence type="ECO:0000256" key="6">
    <source>
        <dbReference type="ARBA" id="ARBA00022839"/>
    </source>
</evidence>
<dbReference type="RefSeq" id="WP_252773699.1">
    <property type="nucleotide sequence ID" value="NZ_CP097122.1"/>
</dbReference>
<evidence type="ECO:0000313" key="19">
    <source>
        <dbReference type="Proteomes" id="UP001056093"/>
    </source>
</evidence>
<keyword evidence="2 13" id="KW-0547">Nucleotide-binding</keyword>
<keyword evidence="9 13" id="KW-0234">DNA repair</keyword>
<dbReference type="NCBIfam" id="TIGR02785">
    <property type="entry name" value="addA_Gpos"/>
    <property type="match status" value="1"/>
</dbReference>
<organism evidence="18 19">
    <name type="scientific">Fructobacillus americanaquae</name>
    <dbReference type="NCBI Taxonomy" id="2940302"/>
    <lineage>
        <taxon>Bacteria</taxon>
        <taxon>Bacillati</taxon>
        <taxon>Bacillota</taxon>
        <taxon>Bacilli</taxon>
        <taxon>Lactobacillales</taxon>
        <taxon>Lactobacillaceae</taxon>
        <taxon>Fructobacillus</taxon>
    </lineage>
</organism>
<comment type="subunit">
    <text evidence="13">Heterodimer of AddA and AddB/RexB.</text>
</comment>
<feature type="region of interest" description="Disordered" evidence="15">
    <location>
        <begin position="1014"/>
        <end position="1034"/>
    </location>
</feature>
<gene>
    <name evidence="13 18" type="primary">addA</name>
    <name evidence="18" type="ORF">M3M36_06140</name>
</gene>
<comment type="similarity">
    <text evidence="13">Belongs to the helicase family. AddA subfamily.</text>
</comment>
<dbReference type="InterPro" id="IPR011604">
    <property type="entry name" value="PDDEXK-like_dom_sf"/>
</dbReference>
<dbReference type="InterPro" id="IPR027417">
    <property type="entry name" value="P-loop_NTPase"/>
</dbReference>
<dbReference type="PROSITE" id="PS51217">
    <property type="entry name" value="UVRD_HELICASE_CTER"/>
    <property type="match status" value="1"/>
</dbReference>
<keyword evidence="4 13" id="KW-0378">Hydrolase</keyword>
<evidence type="ECO:0000256" key="13">
    <source>
        <dbReference type="HAMAP-Rule" id="MF_01451"/>
    </source>
</evidence>
<dbReference type="Gene3D" id="3.40.50.300">
    <property type="entry name" value="P-loop containing nucleotide triphosphate hydrolases"/>
    <property type="match status" value="4"/>
</dbReference>
<proteinExistence type="inferred from homology"/>
<feature type="compositionally biased region" description="Polar residues" evidence="15">
    <location>
        <begin position="207"/>
        <end position="222"/>
    </location>
</feature>
<feature type="compositionally biased region" description="Basic and acidic residues" evidence="15">
    <location>
        <begin position="1110"/>
        <end position="1119"/>
    </location>
</feature>
<evidence type="ECO:0000256" key="1">
    <source>
        <dbReference type="ARBA" id="ARBA00022722"/>
    </source>
</evidence>
<evidence type="ECO:0000256" key="2">
    <source>
        <dbReference type="ARBA" id="ARBA00022741"/>
    </source>
</evidence>
<evidence type="ECO:0000259" key="16">
    <source>
        <dbReference type="PROSITE" id="PS51198"/>
    </source>
</evidence>
<dbReference type="InterPro" id="IPR038726">
    <property type="entry name" value="PDDEXK_AddAB-type"/>
</dbReference>
<comment type="function">
    <text evidence="13">The heterodimer acts as both an ATP-dependent DNA helicase and an ATP-dependent, dual-direction single-stranded exonuclease. Recognizes the chi site generating a DNA molecule suitable for the initiation of homologous recombination. The AddA nuclease domain is required for chi fragment generation; this subunit has the helicase and 3' -&gt; 5' nuclease activities.</text>
</comment>
<keyword evidence="7 13" id="KW-0067">ATP-binding</keyword>
<dbReference type="InterPro" id="IPR011335">
    <property type="entry name" value="Restrct_endonuc-II-like"/>
</dbReference>
<evidence type="ECO:0000256" key="15">
    <source>
        <dbReference type="SAM" id="MobiDB-lite"/>
    </source>
</evidence>
<feature type="region of interest" description="Disordered" evidence="15">
    <location>
        <begin position="1092"/>
        <end position="1137"/>
    </location>
</feature>
<evidence type="ECO:0000256" key="10">
    <source>
        <dbReference type="ARBA" id="ARBA00023235"/>
    </source>
</evidence>
<keyword evidence="6 13" id="KW-0269">Exonuclease</keyword>
<dbReference type="EMBL" id="CP097122">
    <property type="protein sequence ID" value="USS91887.1"/>
    <property type="molecule type" value="Genomic_DNA"/>
</dbReference>